<dbReference type="Gene3D" id="1.20.1270.10">
    <property type="match status" value="1"/>
</dbReference>
<keyword evidence="5" id="KW-1185">Reference proteome</keyword>
<name>A0A9J7EIH5_SPOLT</name>
<comment type="similarity">
    <text evidence="1 4">Belongs to the heat shock protein 70 family.</text>
</comment>
<dbReference type="KEGG" id="sliu:111360058"/>
<dbReference type="OrthoDB" id="2401965at2759"/>
<evidence type="ECO:0000256" key="1">
    <source>
        <dbReference type="ARBA" id="ARBA00007381"/>
    </source>
</evidence>
<evidence type="ECO:0000313" key="5">
    <source>
        <dbReference type="Proteomes" id="UP000301870"/>
    </source>
</evidence>
<dbReference type="RefSeq" id="XP_022831648.1">
    <property type="nucleotide sequence ID" value="XM_022975880.1"/>
</dbReference>
<accession>A0A9J7EIH5</accession>
<reference evidence="6" key="1">
    <citation type="submission" date="2025-08" db="UniProtKB">
        <authorList>
            <consortium name="RefSeq"/>
        </authorList>
    </citation>
    <scope>IDENTIFICATION</scope>
    <source>
        <strain evidence="6">Ishihara</strain>
        <tissue evidence="6">Whole body</tissue>
    </source>
</reference>
<dbReference type="InterPro" id="IPR029048">
    <property type="entry name" value="HSP70_C_sf"/>
</dbReference>
<dbReference type="GO" id="GO:0005524">
    <property type="term" value="F:ATP binding"/>
    <property type="evidence" value="ECO:0007669"/>
    <property type="project" value="UniProtKB-KW"/>
</dbReference>
<dbReference type="InterPro" id="IPR013126">
    <property type="entry name" value="Hsp_70_fam"/>
</dbReference>
<dbReference type="PRINTS" id="PR00301">
    <property type="entry name" value="HEATSHOCK70"/>
</dbReference>
<dbReference type="FunFam" id="3.30.30.30:FF:000005">
    <property type="entry name" value="Heat shock protein ssb1"/>
    <property type="match status" value="1"/>
</dbReference>
<dbReference type="GeneID" id="111360058"/>
<dbReference type="InterPro" id="IPR029047">
    <property type="entry name" value="HSP70_peptide-bd_sf"/>
</dbReference>
<evidence type="ECO:0000256" key="4">
    <source>
        <dbReference type="RuleBase" id="RU003322"/>
    </source>
</evidence>
<dbReference type="AlphaFoldDB" id="A0A9J7EIH5"/>
<dbReference type="Proteomes" id="UP000301870">
    <property type="component" value="Chromosome 3"/>
</dbReference>
<sequence>MAAIGIDLGTAYTSVAVWRNDDTRIEVIKLENKTDSMPSYVAFTPNGRLFGTEAREYFISDPKNTVFGVYRLIGRSYDLFQLNEDMPLWSFSLTNHNGTPMINVIEQGQSVSYTPQQITTMIIGRVKEAAEKHIGGPVTKAVISVPSFFTGVQKAATRDAAIMAGLEVLRITNDCIAAAVGHRLYHQVSNVIVYDLGGTMSNVSLLSRDGVSVYDMVDTKCYKKSGGIHFDSRIAGYLANDFEIQFGKSIVNDACAMRRLTIAAEEAKWPFKDPTVDDSIVSLQNFYEGHDFVTTLSRAVYDDLCMDLYADTFKDLQAILMENKVEKTAVQSILLVGGGGKIIPVKQMLSDFFDRRILISTSAKPDEVMAIGAAIQATLLNGISHLSIEHKMMPDILPMSLGIEASKGVMVKFLTRHQYIPCGARRLVPICLDMEKDKVIKVYEGERAITEHNHLVMSVPFKTTTEYNSVENVTVILKVDFAGKLHVHVKRKCPLTDKEKVEDTSKIPIKRMTAEQMSAMLAIPQSIHEQDLVEKARLESRYKLERYICDVTCAVDRPGRLNATERQSMAEELERAMQWFVICKDCTKEELERRFLELSYRWVEITHKIFDQFWSYKPFQ</sequence>
<dbReference type="SUPFAM" id="SSF53067">
    <property type="entry name" value="Actin-like ATPase domain"/>
    <property type="match status" value="2"/>
</dbReference>
<gene>
    <name evidence="6" type="primary">LOC111360058</name>
</gene>
<dbReference type="Gene3D" id="2.60.34.10">
    <property type="entry name" value="Substrate Binding Domain Of DNAk, Chain A, domain 1"/>
    <property type="match status" value="1"/>
</dbReference>
<evidence type="ECO:0000256" key="2">
    <source>
        <dbReference type="ARBA" id="ARBA00022741"/>
    </source>
</evidence>
<dbReference type="PANTHER" id="PTHR19375">
    <property type="entry name" value="HEAT SHOCK PROTEIN 70KDA"/>
    <property type="match status" value="1"/>
</dbReference>
<protein>
    <submittedName>
        <fullName evidence="6">Heat shock 70 kDa protein 7</fullName>
    </submittedName>
</protein>
<evidence type="ECO:0000313" key="6">
    <source>
        <dbReference type="RefSeq" id="XP_022831648.1"/>
    </source>
</evidence>
<evidence type="ECO:0000256" key="3">
    <source>
        <dbReference type="ARBA" id="ARBA00022840"/>
    </source>
</evidence>
<dbReference type="GO" id="GO:0140662">
    <property type="term" value="F:ATP-dependent protein folding chaperone"/>
    <property type="evidence" value="ECO:0007669"/>
    <property type="project" value="InterPro"/>
</dbReference>
<keyword evidence="2 4" id="KW-0547">Nucleotide-binding</keyword>
<keyword evidence="3 4" id="KW-0067">ATP-binding</keyword>
<dbReference type="Gene3D" id="3.30.420.40">
    <property type="match status" value="2"/>
</dbReference>
<organism evidence="5 6">
    <name type="scientific">Spodoptera litura</name>
    <name type="common">Asian cotton leafworm</name>
    <dbReference type="NCBI Taxonomy" id="69820"/>
    <lineage>
        <taxon>Eukaryota</taxon>
        <taxon>Metazoa</taxon>
        <taxon>Ecdysozoa</taxon>
        <taxon>Arthropoda</taxon>
        <taxon>Hexapoda</taxon>
        <taxon>Insecta</taxon>
        <taxon>Pterygota</taxon>
        <taxon>Neoptera</taxon>
        <taxon>Endopterygota</taxon>
        <taxon>Lepidoptera</taxon>
        <taxon>Glossata</taxon>
        <taxon>Ditrysia</taxon>
        <taxon>Noctuoidea</taxon>
        <taxon>Noctuidae</taxon>
        <taxon>Amphipyrinae</taxon>
        <taxon>Spodoptera</taxon>
    </lineage>
</organism>
<dbReference type="SUPFAM" id="SSF100920">
    <property type="entry name" value="Heat shock protein 70kD (HSP70), peptide-binding domain"/>
    <property type="match status" value="1"/>
</dbReference>
<proteinExistence type="inferred from homology"/>
<dbReference type="Gene3D" id="3.90.640.10">
    <property type="entry name" value="Actin, Chain A, domain 4"/>
    <property type="match status" value="1"/>
</dbReference>
<dbReference type="Gene3D" id="3.30.30.30">
    <property type="match status" value="1"/>
</dbReference>
<dbReference type="Pfam" id="PF00012">
    <property type="entry name" value="HSP70"/>
    <property type="match status" value="1"/>
</dbReference>
<keyword evidence="6" id="KW-0346">Stress response</keyword>
<dbReference type="InterPro" id="IPR043129">
    <property type="entry name" value="ATPase_NBD"/>
</dbReference>